<keyword evidence="5" id="KW-0966">Cell projection</keyword>
<keyword evidence="2 4" id="KW-1005">Bacterial flagellum biogenesis</keyword>
<keyword evidence="4" id="KW-0143">Chaperone</keyword>
<accession>A0A1H2QUH6</accession>
<gene>
    <name evidence="4" type="primary">fliW</name>
    <name evidence="5" type="ORF">SAMN05660923_00222</name>
</gene>
<name>A0A1H2QUH6_9FIRM</name>
<evidence type="ECO:0000256" key="3">
    <source>
        <dbReference type="ARBA" id="ARBA00022845"/>
    </source>
</evidence>
<dbReference type="InterPro" id="IPR003775">
    <property type="entry name" value="Flagellar_assembly_factor_FliW"/>
</dbReference>
<dbReference type="RefSeq" id="WP_234949796.1">
    <property type="nucleotide sequence ID" value="NZ_FNNG01000001.1"/>
</dbReference>
<dbReference type="GO" id="GO:0044780">
    <property type="term" value="P:bacterial-type flagellum assembly"/>
    <property type="evidence" value="ECO:0007669"/>
    <property type="project" value="UniProtKB-UniRule"/>
</dbReference>
<organism evidence="5 6">
    <name type="scientific">Tepidimicrobium xylanilyticum</name>
    <dbReference type="NCBI Taxonomy" id="1123352"/>
    <lineage>
        <taxon>Bacteria</taxon>
        <taxon>Bacillati</taxon>
        <taxon>Bacillota</taxon>
        <taxon>Tissierellia</taxon>
        <taxon>Tissierellales</taxon>
        <taxon>Tepidimicrobiaceae</taxon>
        <taxon>Tepidimicrobium</taxon>
    </lineage>
</organism>
<evidence type="ECO:0000313" key="6">
    <source>
        <dbReference type="Proteomes" id="UP000198828"/>
    </source>
</evidence>
<sequence length="150" mass="17524">MMLLHTKHFGEIEINEERIIDFPEGILGFEDEKQFVIINNEDEENPFQWLQSVANPDLAFVIINPFFVYPNYEIVIPETAQEKLKLKDEKDVAVYSIVVVPEDIEKMTANLLGPIIINTKEKLGKQVVLDDDRYTTKHFVFRQNKENRGE</sequence>
<keyword evidence="3 4" id="KW-0810">Translation regulation</keyword>
<dbReference type="GO" id="GO:0005737">
    <property type="term" value="C:cytoplasm"/>
    <property type="evidence" value="ECO:0007669"/>
    <property type="project" value="UniProtKB-SubCell"/>
</dbReference>
<comment type="function">
    <text evidence="4">Acts as an anti-CsrA protein, binds CsrA and prevents it from repressing translation of its target genes, one of which is flagellin. Binds to flagellin and participates in the assembly of the flagellum.</text>
</comment>
<dbReference type="PANTHER" id="PTHR39190">
    <property type="entry name" value="FLAGELLAR ASSEMBLY FACTOR FLIW"/>
    <property type="match status" value="1"/>
</dbReference>
<evidence type="ECO:0000256" key="2">
    <source>
        <dbReference type="ARBA" id="ARBA00022795"/>
    </source>
</evidence>
<dbReference type="Proteomes" id="UP000198828">
    <property type="component" value="Unassembled WGS sequence"/>
</dbReference>
<dbReference type="PANTHER" id="PTHR39190:SF1">
    <property type="entry name" value="FLAGELLAR ASSEMBLY FACTOR FLIW"/>
    <property type="match status" value="1"/>
</dbReference>
<dbReference type="AlphaFoldDB" id="A0A1H2QUH6"/>
<dbReference type="Gene3D" id="2.30.290.10">
    <property type="entry name" value="BH3618-like"/>
    <property type="match status" value="1"/>
</dbReference>
<evidence type="ECO:0000256" key="1">
    <source>
        <dbReference type="ARBA" id="ARBA00022490"/>
    </source>
</evidence>
<comment type="similarity">
    <text evidence="4">Belongs to the FliW family.</text>
</comment>
<dbReference type="NCBIfam" id="NF009793">
    <property type="entry name" value="PRK13285.1-1"/>
    <property type="match status" value="1"/>
</dbReference>
<keyword evidence="1 4" id="KW-0963">Cytoplasm</keyword>
<reference evidence="5 6" key="1">
    <citation type="submission" date="2016-10" db="EMBL/GenBank/DDBJ databases">
        <authorList>
            <person name="de Groot N.N."/>
        </authorList>
    </citation>
    <scope>NUCLEOTIDE SEQUENCE [LARGE SCALE GENOMIC DNA]</scope>
    <source>
        <strain evidence="5 6">DSM 23310</strain>
    </source>
</reference>
<evidence type="ECO:0000256" key="4">
    <source>
        <dbReference type="HAMAP-Rule" id="MF_01185"/>
    </source>
</evidence>
<dbReference type="SUPFAM" id="SSF141457">
    <property type="entry name" value="BH3618-like"/>
    <property type="match status" value="1"/>
</dbReference>
<dbReference type="InterPro" id="IPR024046">
    <property type="entry name" value="Flagellar_assmbl_FliW_dom_sf"/>
</dbReference>
<comment type="subunit">
    <text evidence="4">Interacts with translational regulator CsrA and flagellin(s).</text>
</comment>
<dbReference type="HAMAP" id="MF_01185">
    <property type="entry name" value="FliW"/>
    <property type="match status" value="1"/>
</dbReference>
<dbReference type="Pfam" id="PF02623">
    <property type="entry name" value="FliW"/>
    <property type="match status" value="1"/>
</dbReference>
<comment type="subcellular location">
    <subcellularLocation>
        <location evidence="4">Cytoplasm</location>
    </subcellularLocation>
</comment>
<protein>
    <recommendedName>
        <fullName evidence="4">Flagellar assembly factor FliW</fullName>
    </recommendedName>
</protein>
<proteinExistence type="inferred from homology"/>
<dbReference type="EMBL" id="FNNG01000001">
    <property type="protein sequence ID" value="SDW10568.1"/>
    <property type="molecule type" value="Genomic_DNA"/>
</dbReference>
<keyword evidence="6" id="KW-1185">Reference proteome</keyword>
<dbReference type="GO" id="GO:0006417">
    <property type="term" value="P:regulation of translation"/>
    <property type="evidence" value="ECO:0007669"/>
    <property type="project" value="UniProtKB-KW"/>
</dbReference>
<keyword evidence="5" id="KW-0969">Cilium</keyword>
<keyword evidence="5" id="KW-0282">Flagellum</keyword>
<evidence type="ECO:0000313" key="5">
    <source>
        <dbReference type="EMBL" id="SDW10568.1"/>
    </source>
</evidence>